<dbReference type="GeneID" id="33568554"/>
<gene>
    <name evidence="2" type="ORF">BCR41DRAFT_372701</name>
</gene>
<reference evidence="2 3" key="1">
    <citation type="submission" date="2016-07" db="EMBL/GenBank/DDBJ databases">
        <title>Pervasive Adenine N6-methylation of Active Genes in Fungi.</title>
        <authorList>
            <consortium name="DOE Joint Genome Institute"/>
            <person name="Mondo S.J."/>
            <person name="Dannebaum R.O."/>
            <person name="Kuo R.C."/>
            <person name="Labutti K."/>
            <person name="Haridas S."/>
            <person name="Kuo A."/>
            <person name="Salamov A."/>
            <person name="Ahrendt S.R."/>
            <person name="Lipzen A."/>
            <person name="Sullivan W."/>
            <person name="Andreopoulos W.B."/>
            <person name="Clum A."/>
            <person name="Lindquist E."/>
            <person name="Daum C."/>
            <person name="Ramamoorthy G.K."/>
            <person name="Gryganskyi A."/>
            <person name="Culley D."/>
            <person name="Magnuson J.K."/>
            <person name="James T.Y."/>
            <person name="O'Malley M.A."/>
            <person name="Stajich J.E."/>
            <person name="Spatafora J.W."/>
            <person name="Visel A."/>
            <person name="Grigoriev I.V."/>
        </authorList>
    </citation>
    <scope>NUCLEOTIDE SEQUENCE [LARGE SCALE GENOMIC DNA]</scope>
    <source>
        <strain evidence="2 3">NRRL 3116</strain>
    </source>
</reference>
<dbReference type="AlphaFoldDB" id="A0A1Y2GFT3"/>
<evidence type="ECO:0000313" key="3">
    <source>
        <dbReference type="Proteomes" id="UP000193648"/>
    </source>
</evidence>
<proteinExistence type="predicted"/>
<dbReference type="InterPro" id="IPR001331">
    <property type="entry name" value="GDS_CDC24_CS"/>
</dbReference>
<dbReference type="InterPro" id="IPR035899">
    <property type="entry name" value="DBL_dom_sf"/>
</dbReference>
<dbReference type="InterPro" id="IPR051092">
    <property type="entry name" value="FYVE_RhoGEF_PH"/>
</dbReference>
<dbReference type="PANTHER" id="PTHR12673">
    <property type="entry name" value="FACIOGENITAL DYSPLASIA PROTEIN"/>
    <property type="match status" value="1"/>
</dbReference>
<dbReference type="RefSeq" id="XP_021878937.1">
    <property type="nucleotide sequence ID" value="XM_022026711.1"/>
</dbReference>
<dbReference type="SUPFAM" id="SSF48065">
    <property type="entry name" value="DBL homology domain (DH-domain)"/>
    <property type="match status" value="1"/>
</dbReference>
<sequence>MTGMNAINTPMLDIASETAEIEAWVASKNCIDGLGGNHSIFQPQKSMSYRPSHEAITQEESEYPLESSNGNYKSIDPFLTEITTITEANQESYDCGSLPKEREYLRNEDRLALEPSRIDSAADSLNATTSVLDSTLSSALEAFTIETQPAIDAGEIKRFMKRSHALLELETTEKSYVDDLDVLLHVYLQALESKSWFPQLILAKMRRCVSGLLVMHRGLHARLKTSKIYESDRDHQAPLIVYKNLAEAFSLMNHGNSLYGIFAELRMRTINEISRSGGQATMALLQKESKELMALQHRPSSRTDLKDFLIKPIQRICRYPLLLKEILRLTNENDPEHEYISRAYQFMRGKAREMDETQRAVERKLLTEQILRKFPDSSFPKKIGPSTKERLVAGIGALNEVQNGHSSQSNENEHGSGDGNGNVICSYNSGASIHPCYLCSADDMHCGNSRAAPKHVPRSSPEGLSDFSPSCEDVAPTVLTKAFAATLGSIVLAGALEYVITPDIPIRLKYYGCFLFNTMLVIVKAKKTSLYEPRQWLPLRLCELHETTQLDGM</sequence>
<keyword evidence="3" id="KW-1185">Reference proteome</keyword>
<dbReference type="InterPro" id="IPR000219">
    <property type="entry name" value="DH_dom"/>
</dbReference>
<evidence type="ECO:0000313" key="2">
    <source>
        <dbReference type="EMBL" id="ORZ09667.1"/>
    </source>
</evidence>
<organism evidence="2 3">
    <name type="scientific">Lobosporangium transversale</name>
    <dbReference type="NCBI Taxonomy" id="64571"/>
    <lineage>
        <taxon>Eukaryota</taxon>
        <taxon>Fungi</taxon>
        <taxon>Fungi incertae sedis</taxon>
        <taxon>Mucoromycota</taxon>
        <taxon>Mortierellomycotina</taxon>
        <taxon>Mortierellomycetes</taxon>
        <taxon>Mortierellales</taxon>
        <taxon>Mortierellaceae</taxon>
        <taxon>Lobosporangium</taxon>
    </lineage>
</organism>
<dbReference type="Proteomes" id="UP000193648">
    <property type="component" value="Unassembled WGS sequence"/>
</dbReference>
<dbReference type="SMART" id="SM00325">
    <property type="entry name" value="RhoGEF"/>
    <property type="match status" value="1"/>
</dbReference>
<dbReference type="EMBL" id="MCFF01000033">
    <property type="protein sequence ID" value="ORZ09667.1"/>
    <property type="molecule type" value="Genomic_DNA"/>
</dbReference>
<dbReference type="Pfam" id="PF00621">
    <property type="entry name" value="RhoGEF"/>
    <property type="match status" value="1"/>
</dbReference>
<comment type="caution">
    <text evidence="2">The sequence shown here is derived from an EMBL/GenBank/DDBJ whole genome shotgun (WGS) entry which is preliminary data.</text>
</comment>
<dbReference type="GO" id="GO:0005737">
    <property type="term" value="C:cytoplasm"/>
    <property type="evidence" value="ECO:0007669"/>
    <property type="project" value="TreeGrafter"/>
</dbReference>
<evidence type="ECO:0000259" key="1">
    <source>
        <dbReference type="PROSITE" id="PS50010"/>
    </source>
</evidence>
<dbReference type="OrthoDB" id="1716625at2759"/>
<accession>A0A1Y2GFT3</accession>
<protein>
    <submittedName>
        <fullName evidence="2">Dbl homology domain-containing protein</fullName>
    </submittedName>
</protein>
<dbReference type="PROSITE" id="PS00741">
    <property type="entry name" value="DH_1"/>
    <property type="match status" value="1"/>
</dbReference>
<feature type="domain" description="DH" evidence="1">
    <location>
        <begin position="161"/>
        <end position="357"/>
    </location>
</feature>
<name>A0A1Y2GFT3_9FUNG</name>
<dbReference type="GO" id="GO:0005085">
    <property type="term" value="F:guanyl-nucleotide exchange factor activity"/>
    <property type="evidence" value="ECO:0007669"/>
    <property type="project" value="InterPro"/>
</dbReference>
<dbReference type="InParanoid" id="A0A1Y2GFT3"/>
<dbReference type="Gene3D" id="1.20.900.10">
    <property type="entry name" value="Dbl homology (DH) domain"/>
    <property type="match status" value="1"/>
</dbReference>
<dbReference type="PANTHER" id="PTHR12673:SF159">
    <property type="entry name" value="LD03170P"/>
    <property type="match status" value="1"/>
</dbReference>
<dbReference type="STRING" id="64571.A0A1Y2GFT3"/>
<dbReference type="GO" id="GO:0035556">
    <property type="term" value="P:intracellular signal transduction"/>
    <property type="evidence" value="ECO:0007669"/>
    <property type="project" value="InterPro"/>
</dbReference>
<dbReference type="PROSITE" id="PS50010">
    <property type="entry name" value="DH_2"/>
    <property type="match status" value="1"/>
</dbReference>